<keyword evidence="2" id="KW-1185">Reference proteome</keyword>
<accession>A0A8J5ZQM8</accession>
<protein>
    <submittedName>
        <fullName evidence="1">Uncharacterized protein</fullName>
    </submittedName>
</protein>
<comment type="caution">
    <text evidence="1">The sequence shown here is derived from an EMBL/GenBank/DDBJ whole genome shotgun (WGS) entry which is preliminary data.</text>
</comment>
<dbReference type="AlphaFoldDB" id="A0A8J5ZQM8"/>
<reference evidence="1" key="1">
    <citation type="journal article" date="2021" name="Evol. Appl.">
        <title>The genome of the Pyrenean desman and the effects of bottlenecks and inbreeding on the genomic landscape of an endangered species.</title>
        <authorList>
            <person name="Escoda L."/>
            <person name="Castresana J."/>
        </authorList>
    </citation>
    <scope>NUCLEOTIDE SEQUENCE</scope>
    <source>
        <strain evidence="1">IBE-C5619</strain>
    </source>
</reference>
<feature type="non-terminal residue" evidence="1">
    <location>
        <position position="111"/>
    </location>
</feature>
<gene>
    <name evidence="1" type="ORF">J0S82_013334</name>
</gene>
<dbReference type="Proteomes" id="UP000700334">
    <property type="component" value="Unassembled WGS sequence"/>
</dbReference>
<organism evidence="1 2">
    <name type="scientific">Galemys pyrenaicus</name>
    <name type="common">Iberian desman</name>
    <name type="synonym">Pyrenean desman</name>
    <dbReference type="NCBI Taxonomy" id="202257"/>
    <lineage>
        <taxon>Eukaryota</taxon>
        <taxon>Metazoa</taxon>
        <taxon>Chordata</taxon>
        <taxon>Craniata</taxon>
        <taxon>Vertebrata</taxon>
        <taxon>Euteleostomi</taxon>
        <taxon>Mammalia</taxon>
        <taxon>Eutheria</taxon>
        <taxon>Laurasiatheria</taxon>
        <taxon>Eulipotyphla</taxon>
        <taxon>Talpidae</taxon>
        <taxon>Galemys</taxon>
    </lineage>
</organism>
<name>A0A8J5ZQM8_GALPY</name>
<evidence type="ECO:0000313" key="1">
    <source>
        <dbReference type="EMBL" id="KAG8508473.1"/>
    </source>
</evidence>
<proteinExistence type="predicted"/>
<sequence>SNVTSEVVSETSPKLRISDEEITAPWEAGWEVLVTDESVISESGSGSERQISGTWDKMLSAENTKPSLIIYMFQTNHLPPTENTCALCWGIGCHPTNGAMSKKLLFFLSLS</sequence>
<dbReference type="EMBL" id="JAGFMF010012021">
    <property type="protein sequence ID" value="KAG8508473.1"/>
    <property type="molecule type" value="Genomic_DNA"/>
</dbReference>
<evidence type="ECO:0000313" key="2">
    <source>
        <dbReference type="Proteomes" id="UP000700334"/>
    </source>
</evidence>